<dbReference type="RefSeq" id="WP_090147965.1">
    <property type="nucleotide sequence ID" value="NZ_FNAN01000004.1"/>
</dbReference>
<evidence type="ECO:0000256" key="4">
    <source>
        <dbReference type="ARBA" id="ARBA00023136"/>
    </source>
</evidence>
<sequence length="307" mass="35034">MLNRIIAFVFFANYFVGLLAVALSLETAFQLNILLNSPVYYILLFCTTVFYYTIAYSGPVAPKVSANPRTEWYRLHYRFVRVSQVFLFSICAVLGAWYLVKNFDGVLHLPLYYWLILSVVPLAAILYYGLLPKSLISFNLRRTGWLKAFVIGFVWAGCVNIFPLAALRIEKGVTVAEPLLMLWLFTKNWMFCTVNAIMFDMKDYEDDANIELKTFAVRMGLRNTIYYVLVPLLVIGLVSLLFFATYRGFGIPTMLFNMVPFVCLLAVAFSLQRKQSILFYLIVIDGLLLVKALCGIAGSFFAHLNLH</sequence>
<accession>A0A1G7B871</accession>
<feature type="transmembrane region" description="Helical" evidence="5">
    <location>
        <begin position="5"/>
        <end position="25"/>
    </location>
</feature>
<keyword evidence="7" id="KW-1185">Reference proteome</keyword>
<feature type="transmembrane region" description="Helical" evidence="5">
    <location>
        <begin position="278"/>
        <end position="302"/>
    </location>
</feature>
<reference evidence="7" key="1">
    <citation type="submission" date="2016-10" db="EMBL/GenBank/DDBJ databases">
        <authorList>
            <person name="Varghese N."/>
            <person name="Submissions S."/>
        </authorList>
    </citation>
    <scope>NUCLEOTIDE SEQUENCE [LARGE SCALE GENOMIC DNA]</scope>
    <source>
        <strain evidence="7">DSM 25329</strain>
    </source>
</reference>
<dbReference type="Gene3D" id="1.20.120.1780">
    <property type="entry name" value="UbiA prenyltransferase"/>
    <property type="match status" value="1"/>
</dbReference>
<feature type="transmembrane region" description="Helical" evidence="5">
    <location>
        <begin position="249"/>
        <end position="271"/>
    </location>
</feature>
<evidence type="ECO:0000313" key="7">
    <source>
        <dbReference type="Proteomes" id="UP000198748"/>
    </source>
</evidence>
<feature type="transmembrane region" description="Helical" evidence="5">
    <location>
        <begin position="37"/>
        <end position="58"/>
    </location>
</feature>
<name>A0A1G7B871_9BACT</name>
<comment type="subcellular location">
    <subcellularLocation>
        <location evidence="1">Membrane</location>
        <topology evidence="1">Multi-pass membrane protein</topology>
    </subcellularLocation>
</comment>
<keyword evidence="2 5" id="KW-0812">Transmembrane</keyword>
<feature type="transmembrane region" description="Helical" evidence="5">
    <location>
        <begin position="179"/>
        <end position="199"/>
    </location>
</feature>
<evidence type="ECO:0000256" key="3">
    <source>
        <dbReference type="ARBA" id="ARBA00022989"/>
    </source>
</evidence>
<keyword evidence="6" id="KW-0808">Transferase</keyword>
<evidence type="ECO:0000256" key="1">
    <source>
        <dbReference type="ARBA" id="ARBA00004141"/>
    </source>
</evidence>
<keyword evidence="3 5" id="KW-1133">Transmembrane helix</keyword>
<protein>
    <submittedName>
        <fullName evidence="6">UbiA prenyltransferase family protein</fullName>
    </submittedName>
</protein>
<keyword evidence="4 5" id="KW-0472">Membrane</keyword>
<dbReference type="InterPro" id="IPR000537">
    <property type="entry name" value="UbiA_prenyltransferase"/>
</dbReference>
<evidence type="ECO:0000256" key="2">
    <source>
        <dbReference type="ARBA" id="ARBA00022692"/>
    </source>
</evidence>
<organism evidence="6 7">
    <name type="scientific">Dyadobacter soli</name>
    <dbReference type="NCBI Taxonomy" id="659014"/>
    <lineage>
        <taxon>Bacteria</taxon>
        <taxon>Pseudomonadati</taxon>
        <taxon>Bacteroidota</taxon>
        <taxon>Cytophagia</taxon>
        <taxon>Cytophagales</taxon>
        <taxon>Spirosomataceae</taxon>
        <taxon>Dyadobacter</taxon>
    </lineage>
</organism>
<proteinExistence type="predicted"/>
<dbReference type="EMBL" id="FNAN01000004">
    <property type="protein sequence ID" value="SDE23289.1"/>
    <property type="molecule type" value="Genomic_DNA"/>
</dbReference>
<gene>
    <name evidence="6" type="ORF">SAMN04487996_104119</name>
</gene>
<feature type="transmembrane region" description="Helical" evidence="5">
    <location>
        <begin position="111"/>
        <end position="131"/>
    </location>
</feature>
<dbReference type="STRING" id="659014.SAMN04487996_104119"/>
<dbReference type="AlphaFoldDB" id="A0A1G7B871"/>
<evidence type="ECO:0000313" key="6">
    <source>
        <dbReference type="EMBL" id="SDE23289.1"/>
    </source>
</evidence>
<feature type="transmembrane region" description="Helical" evidence="5">
    <location>
        <begin position="79"/>
        <end position="99"/>
    </location>
</feature>
<feature type="transmembrane region" description="Helical" evidence="5">
    <location>
        <begin position="143"/>
        <end position="167"/>
    </location>
</feature>
<dbReference type="Proteomes" id="UP000198748">
    <property type="component" value="Unassembled WGS sequence"/>
</dbReference>
<evidence type="ECO:0000256" key="5">
    <source>
        <dbReference type="SAM" id="Phobius"/>
    </source>
</evidence>
<dbReference type="Pfam" id="PF01040">
    <property type="entry name" value="UbiA"/>
    <property type="match status" value="1"/>
</dbReference>
<dbReference type="OrthoDB" id="1452981at2"/>
<dbReference type="GO" id="GO:0016020">
    <property type="term" value="C:membrane"/>
    <property type="evidence" value="ECO:0007669"/>
    <property type="project" value="UniProtKB-SubCell"/>
</dbReference>
<dbReference type="GO" id="GO:0016765">
    <property type="term" value="F:transferase activity, transferring alkyl or aryl (other than methyl) groups"/>
    <property type="evidence" value="ECO:0007669"/>
    <property type="project" value="InterPro"/>
</dbReference>
<feature type="transmembrane region" description="Helical" evidence="5">
    <location>
        <begin position="225"/>
        <end position="243"/>
    </location>
</feature>